<dbReference type="InterPro" id="IPR015422">
    <property type="entry name" value="PyrdxlP-dep_Trfase_small"/>
</dbReference>
<dbReference type="RefSeq" id="WP_132084877.1">
    <property type="nucleotide sequence ID" value="NZ_SLUK01000009.1"/>
</dbReference>
<dbReference type="PANTHER" id="PTHR30244">
    <property type="entry name" value="TRANSAMINASE"/>
    <property type="match status" value="1"/>
</dbReference>
<reference evidence="6 7" key="1">
    <citation type="submission" date="2019-03" db="EMBL/GenBank/DDBJ databases">
        <title>Genomic Encyclopedia of Type Strains, Phase IV (KMG-IV): sequencing the most valuable type-strain genomes for metagenomic binning, comparative biology and taxonomic classification.</title>
        <authorList>
            <person name="Goeker M."/>
        </authorList>
    </citation>
    <scope>NUCLEOTIDE SEQUENCE [LARGE SCALE GENOMIC DNA]</scope>
    <source>
        <strain evidence="6 7">DSM 100433</strain>
    </source>
</reference>
<evidence type="ECO:0000313" key="6">
    <source>
        <dbReference type="EMBL" id="TCL42568.1"/>
    </source>
</evidence>
<feature type="active site" description="Proton acceptor" evidence="3">
    <location>
        <position position="186"/>
    </location>
</feature>
<dbReference type="EMBL" id="SLUK01000009">
    <property type="protein sequence ID" value="TCL42568.1"/>
    <property type="molecule type" value="Genomic_DNA"/>
</dbReference>
<dbReference type="PIRSF" id="PIRSF000390">
    <property type="entry name" value="PLP_StrS"/>
    <property type="match status" value="1"/>
</dbReference>
<keyword evidence="7" id="KW-1185">Reference proteome</keyword>
<evidence type="ECO:0000256" key="5">
    <source>
        <dbReference type="RuleBase" id="RU004508"/>
    </source>
</evidence>
<accession>A0A9X8Y7M7</accession>
<keyword evidence="1 4" id="KW-0663">Pyridoxal phosphate</keyword>
<evidence type="ECO:0000256" key="1">
    <source>
        <dbReference type="ARBA" id="ARBA00022898"/>
    </source>
</evidence>
<dbReference type="GO" id="GO:0030170">
    <property type="term" value="F:pyridoxal phosphate binding"/>
    <property type="evidence" value="ECO:0007669"/>
    <property type="project" value="TreeGrafter"/>
</dbReference>
<dbReference type="AlphaFoldDB" id="A0A9X8Y7M7"/>
<dbReference type="InterPro" id="IPR015424">
    <property type="entry name" value="PyrdxlP-dep_Trfase"/>
</dbReference>
<sequence length="364" mass="40306">MRVPFSDFSPMHGEIRNKMIDTFVKVYDANWFIGGQYCDKFEKDFARFCGTSHCIGCGNGLDALHMILLAAGIGKGDEVIVPAQTYIATALAVTYAGANPVYVDIESQYYSLDPMLVEAAITPRTKAIIPVHLYGQVGRFDEIAAIAKQHNLLLLEDAAQAHGASYKGCRAGSLGDAAGFSFYPGKNLGALGDGGAVCTNSDSIADMVRALGNYGSHKKYMHEYKGFNSRLDELQAALLDIKLDCLERWHESRSRIAQRYLAGIKNPIIQLPAVNPDSVHAWHLFAVMAKDRPRLEEHLCKHGIGYQIHYPVAMHLHQAYRDLGYHKGDFPVAERSAMQELSLPIYYGMPDDQIDYVINVLNGF</sequence>
<dbReference type="Proteomes" id="UP000294682">
    <property type="component" value="Unassembled WGS sequence"/>
</dbReference>
<dbReference type="Gene3D" id="3.40.640.10">
    <property type="entry name" value="Type I PLP-dependent aspartate aminotransferase-like (Major domain)"/>
    <property type="match status" value="1"/>
</dbReference>
<evidence type="ECO:0000256" key="3">
    <source>
        <dbReference type="PIRSR" id="PIRSR000390-1"/>
    </source>
</evidence>
<organism evidence="6 7">
    <name type="scientific">Harryflintia acetispora</name>
    <dbReference type="NCBI Taxonomy" id="1849041"/>
    <lineage>
        <taxon>Bacteria</taxon>
        <taxon>Bacillati</taxon>
        <taxon>Bacillota</taxon>
        <taxon>Clostridia</taxon>
        <taxon>Eubacteriales</taxon>
        <taxon>Oscillospiraceae</taxon>
        <taxon>Harryflintia</taxon>
    </lineage>
</organism>
<comment type="similarity">
    <text evidence="2 5">Belongs to the DegT/DnrJ/EryC1 family.</text>
</comment>
<dbReference type="CDD" id="cd00616">
    <property type="entry name" value="AHBA_syn"/>
    <property type="match status" value="1"/>
</dbReference>
<dbReference type="GO" id="GO:0008483">
    <property type="term" value="F:transaminase activity"/>
    <property type="evidence" value="ECO:0007669"/>
    <property type="project" value="TreeGrafter"/>
</dbReference>
<feature type="modified residue" description="N6-(pyridoxal phosphate)lysine" evidence="4">
    <location>
        <position position="186"/>
    </location>
</feature>
<evidence type="ECO:0000313" key="7">
    <source>
        <dbReference type="Proteomes" id="UP000294682"/>
    </source>
</evidence>
<protein>
    <submittedName>
        <fullName evidence="6">dTDP-4-amino-4,6-dideoxygalactose transaminase</fullName>
    </submittedName>
</protein>
<evidence type="ECO:0000256" key="4">
    <source>
        <dbReference type="PIRSR" id="PIRSR000390-2"/>
    </source>
</evidence>
<name>A0A9X8Y7M7_9FIRM</name>
<dbReference type="Gene3D" id="3.90.1150.10">
    <property type="entry name" value="Aspartate Aminotransferase, domain 1"/>
    <property type="match status" value="1"/>
</dbReference>
<dbReference type="InterPro" id="IPR015421">
    <property type="entry name" value="PyrdxlP-dep_Trfase_major"/>
</dbReference>
<dbReference type="PANTHER" id="PTHR30244:SF36">
    <property type="entry name" value="3-OXO-GLUCOSE-6-PHOSPHATE:GLUTAMATE AMINOTRANSFERASE"/>
    <property type="match status" value="1"/>
</dbReference>
<dbReference type="Pfam" id="PF01041">
    <property type="entry name" value="DegT_DnrJ_EryC1"/>
    <property type="match status" value="1"/>
</dbReference>
<gene>
    <name evidence="6" type="ORF">EDD78_10933</name>
</gene>
<dbReference type="SUPFAM" id="SSF53383">
    <property type="entry name" value="PLP-dependent transferases"/>
    <property type="match status" value="1"/>
</dbReference>
<dbReference type="InterPro" id="IPR000653">
    <property type="entry name" value="DegT/StrS_aminotransferase"/>
</dbReference>
<proteinExistence type="inferred from homology"/>
<dbReference type="GO" id="GO:0000271">
    <property type="term" value="P:polysaccharide biosynthetic process"/>
    <property type="evidence" value="ECO:0007669"/>
    <property type="project" value="TreeGrafter"/>
</dbReference>
<evidence type="ECO:0000256" key="2">
    <source>
        <dbReference type="ARBA" id="ARBA00037999"/>
    </source>
</evidence>
<comment type="caution">
    <text evidence="6">The sequence shown here is derived from an EMBL/GenBank/DDBJ whole genome shotgun (WGS) entry which is preliminary data.</text>
</comment>